<sequence length="134" mass="15005">MTDAFDADIDKVTGRIRDEIPGIVSVYLFGSIAKGTYDENSDYDIAVIVNELPEDDIGKISNIRYSLLDQLKRPLDIVILALSDLEHPSPLLYEIYHSRKLIYGQDILTTFKNVIADMKPVTVDGATVGYYVGY</sequence>
<gene>
    <name evidence="2" type="ORF">RCIX2522</name>
</gene>
<proteinExistence type="predicted"/>
<dbReference type="PANTHER" id="PTHR33933">
    <property type="entry name" value="NUCLEOTIDYLTRANSFERASE"/>
    <property type="match status" value="1"/>
</dbReference>
<reference evidence="2 3" key="1">
    <citation type="journal article" date="2006" name="Science">
        <title>Genome of rice cluster I archaea -- the key methane producers in the rice rhizosphere.</title>
        <authorList>
            <person name="Erkel C."/>
            <person name="Kube M."/>
            <person name="Reinhardt R."/>
            <person name="Liesack W."/>
        </authorList>
    </citation>
    <scope>NUCLEOTIDE SEQUENCE [LARGE SCALE GENOMIC DNA]</scope>
    <source>
        <strain evidence="3">DSM 22066 / NBRC 105507 / MRE50</strain>
    </source>
</reference>
<dbReference type="AlphaFoldDB" id="Q0W203"/>
<dbReference type="RefSeq" id="WP_012034995.1">
    <property type="nucleotide sequence ID" value="NC_009464.1"/>
</dbReference>
<dbReference type="eggNOG" id="arCOG02105">
    <property type="taxonomic scope" value="Archaea"/>
</dbReference>
<name>Q0W203_METAR</name>
<dbReference type="InterPro" id="IPR043519">
    <property type="entry name" value="NT_sf"/>
</dbReference>
<dbReference type="STRING" id="351160.RCIX2522"/>
<dbReference type="EMBL" id="AM114193">
    <property type="protein sequence ID" value="CAJ37590.1"/>
    <property type="molecule type" value="Genomic_DNA"/>
</dbReference>
<feature type="domain" description="Polymerase beta nucleotidyltransferase" evidence="1">
    <location>
        <begin position="21"/>
        <end position="106"/>
    </location>
</feature>
<evidence type="ECO:0000259" key="1">
    <source>
        <dbReference type="Pfam" id="PF18765"/>
    </source>
</evidence>
<evidence type="ECO:0000313" key="2">
    <source>
        <dbReference type="EMBL" id="CAJ37590.1"/>
    </source>
</evidence>
<dbReference type="Gene3D" id="3.30.460.10">
    <property type="entry name" value="Beta Polymerase, domain 2"/>
    <property type="match status" value="1"/>
</dbReference>
<dbReference type="KEGG" id="rci:RCIX2522"/>
<evidence type="ECO:0000313" key="3">
    <source>
        <dbReference type="Proteomes" id="UP000000663"/>
    </source>
</evidence>
<dbReference type="Proteomes" id="UP000000663">
    <property type="component" value="Chromosome"/>
</dbReference>
<dbReference type="PANTHER" id="PTHR33933:SF1">
    <property type="entry name" value="PROTEIN ADENYLYLTRANSFERASE MNTA-RELATED"/>
    <property type="match status" value="1"/>
</dbReference>
<organism evidence="2 3">
    <name type="scientific">Methanocella arvoryzae (strain DSM 22066 / NBRC 105507 / MRE50)</name>
    <dbReference type="NCBI Taxonomy" id="351160"/>
    <lineage>
        <taxon>Archaea</taxon>
        <taxon>Methanobacteriati</taxon>
        <taxon>Methanobacteriota</taxon>
        <taxon>Stenosarchaea group</taxon>
        <taxon>Methanomicrobia</taxon>
        <taxon>Methanocellales</taxon>
        <taxon>Methanocellaceae</taxon>
        <taxon>Methanocella</taxon>
    </lineage>
</organism>
<accession>Q0W203</accession>
<dbReference type="Pfam" id="PF18765">
    <property type="entry name" value="Polbeta"/>
    <property type="match status" value="1"/>
</dbReference>
<protein>
    <recommendedName>
        <fullName evidence="1">Polymerase beta nucleotidyltransferase domain-containing protein</fullName>
    </recommendedName>
</protein>
<dbReference type="GeneID" id="5143401"/>
<keyword evidence="3" id="KW-1185">Reference proteome</keyword>
<dbReference type="InterPro" id="IPR052548">
    <property type="entry name" value="Type_VII_TA_antitoxin"/>
</dbReference>
<dbReference type="OrthoDB" id="61846at2157"/>
<dbReference type="CDD" id="cd05403">
    <property type="entry name" value="NT_KNTase_like"/>
    <property type="match status" value="1"/>
</dbReference>
<dbReference type="InterPro" id="IPR041633">
    <property type="entry name" value="Polbeta"/>
</dbReference>
<dbReference type="SUPFAM" id="SSF81301">
    <property type="entry name" value="Nucleotidyltransferase"/>
    <property type="match status" value="1"/>
</dbReference>